<evidence type="ECO:0000256" key="9">
    <source>
        <dbReference type="ARBA" id="ARBA00023136"/>
    </source>
</evidence>
<accession>A0A8H4QS75</accession>
<name>A0A8H4QS75_9AGAR</name>
<dbReference type="Pfam" id="PF01762">
    <property type="entry name" value="Galactosyl_T"/>
    <property type="match status" value="1"/>
</dbReference>
<evidence type="ECO:0000256" key="4">
    <source>
        <dbReference type="ARBA" id="ARBA00022679"/>
    </source>
</evidence>
<dbReference type="Proteomes" id="UP000521872">
    <property type="component" value="Unassembled WGS sequence"/>
</dbReference>
<keyword evidence="4" id="KW-0808">Transferase</keyword>
<dbReference type="Gene3D" id="3.90.550.50">
    <property type="match status" value="1"/>
</dbReference>
<dbReference type="GO" id="GO:0016758">
    <property type="term" value="F:hexosyltransferase activity"/>
    <property type="evidence" value="ECO:0007669"/>
    <property type="project" value="InterPro"/>
</dbReference>
<evidence type="ECO:0000313" key="11">
    <source>
        <dbReference type="EMBL" id="KAF4616412.1"/>
    </source>
</evidence>
<reference evidence="11 12" key="1">
    <citation type="submission" date="2019-12" db="EMBL/GenBank/DDBJ databases">
        <authorList>
            <person name="Floudas D."/>
            <person name="Bentzer J."/>
            <person name="Ahren D."/>
            <person name="Johansson T."/>
            <person name="Persson P."/>
            <person name="Tunlid A."/>
        </authorList>
    </citation>
    <scope>NUCLEOTIDE SEQUENCE [LARGE SCALE GENOMIC DNA]</scope>
    <source>
        <strain evidence="11 12">CBS 102.39</strain>
    </source>
</reference>
<proteinExistence type="inferred from homology"/>
<organism evidence="11 12">
    <name type="scientific">Agrocybe pediades</name>
    <dbReference type="NCBI Taxonomy" id="84607"/>
    <lineage>
        <taxon>Eukaryota</taxon>
        <taxon>Fungi</taxon>
        <taxon>Dikarya</taxon>
        <taxon>Basidiomycota</taxon>
        <taxon>Agaricomycotina</taxon>
        <taxon>Agaricomycetes</taxon>
        <taxon>Agaricomycetidae</taxon>
        <taxon>Agaricales</taxon>
        <taxon>Agaricineae</taxon>
        <taxon>Strophariaceae</taxon>
        <taxon>Agrocybe</taxon>
    </lineage>
</organism>
<evidence type="ECO:0000256" key="6">
    <source>
        <dbReference type="ARBA" id="ARBA00022968"/>
    </source>
</evidence>
<evidence type="ECO:0000313" key="12">
    <source>
        <dbReference type="Proteomes" id="UP000521872"/>
    </source>
</evidence>
<evidence type="ECO:0000256" key="7">
    <source>
        <dbReference type="ARBA" id="ARBA00022989"/>
    </source>
</evidence>
<keyword evidence="8 10" id="KW-0333">Golgi apparatus</keyword>
<dbReference type="PANTHER" id="PTHR11214">
    <property type="entry name" value="BETA-1,3-N-ACETYLGLUCOSAMINYLTRANSFERASE"/>
    <property type="match status" value="1"/>
</dbReference>
<comment type="similarity">
    <text evidence="2 10">Belongs to the glycosyltransferase 31 family.</text>
</comment>
<dbReference type="EMBL" id="JAACJL010000031">
    <property type="protein sequence ID" value="KAF4616412.1"/>
    <property type="molecule type" value="Genomic_DNA"/>
</dbReference>
<dbReference type="InterPro" id="IPR002659">
    <property type="entry name" value="Glyco_trans_31"/>
</dbReference>
<evidence type="ECO:0000256" key="1">
    <source>
        <dbReference type="ARBA" id="ARBA00004323"/>
    </source>
</evidence>
<evidence type="ECO:0000256" key="5">
    <source>
        <dbReference type="ARBA" id="ARBA00022692"/>
    </source>
</evidence>
<evidence type="ECO:0000256" key="10">
    <source>
        <dbReference type="RuleBase" id="RU363063"/>
    </source>
</evidence>
<feature type="transmembrane region" description="Helical" evidence="10">
    <location>
        <begin position="56"/>
        <end position="78"/>
    </location>
</feature>
<dbReference type="GO" id="GO:0000139">
    <property type="term" value="C:Golgi membrane"/>
    <property type="evidence" value="ECO:0007669"/>
    <property type="project" value="UniProtKB-SubCell"/>
</dbReference>
<keyword evidence="12" id="KW-1185">Reference proteome</keyword>
<dbReference type="EC" id="2.4.1.-" evidence="10"/>
<sequence length="413" mass="47990">MTRRMAEEEPLIFPFTAGPSEDNDGFEDMEDRHKRAWTKTIDYDFHCTRRRRRYTMLFFAGLTFLLLVVCCVLSYMLMSTLGYFDFSFAGIKPAYLSSLPTEPVIIRLSIMSRPTEYTRRQLLRDYMLSGIPAEYLKLEYKFFVGTERMRDGKAARESIVLAESQTYGDLEILEDIEDIPEKISEKRFTALKWATHESSKTYDFAMTLDSDSFCRFKALAQRLHQLYPHLSPRTQPVLIGSMGYQSIYWNTTSNTSSRQSSSTLQEDKWFIGPQYQYPVGIGYMMSSNLAEEIIGAGTAIPHRIHYPYDDVMIGSWVSGLRLLRDEQQDFFQVKEQGVLEKVVPKPYLPRSVDTAVIDDKAGWHDYKNRGAISRQHSIGWDTVCVHRIKDDEVQKLRRKKEIRLEWDTPVAVL</sequence>
<keyword evidence="5 10" id="KW-0812">Transmembrane</keyword>
<evidence type="ECO:0000256" key="3">
    <source>
        <dbReference type="ARBA" id="ARBA00022676"/>
    </source>
</evidence>
<keyword evidence="3 10" id="KW-0328">Glycosyltransferase</keyword>
<evidence type="ECO:0000256" key="2">
    <source>
        <dbReference type="ARBA" id="ARBA00008661"/>
    </source>
</evidence>
<dbReference type="PANTHER" id="PTHR11214:SF351">
    <property type="entry name" value="BETA-1,3-GALACTOSYLTRANSFERASE PVG3"/>
    <property type="match status" value="1"/>
</dbReference>
<evidence type="ECO:0000256" key="8">
    <source>
        <dbReference type="ARBA" id="ARBA00023034"/>
    </source>
</evidence>
<keyword evidence="9 10" id="KW-0472">Membrane</keyword>
<gene>
    <name evidence="11" type="ORF">D9613_008241</name>
</gene>
<protein>
    <recommendedName>
        <fullName evidence="10">Hexosyltransferase</fullName>
        <ecNumber evidence="10">2.4.1.-</ecNumber>
    </recommendedName>
</protein>
<dbReference type="AlphaFoldDB" id="A0A8H4QS75"/>
<keyword evidence="6 10" id="KW-0735">Signal-anchor</keyword>
<comment type="caution">
    <text evidence="11">The sequence shown here is derived from an EMBL/GenBank/DDBJ whole genome shotgun (WGS) entry which is preliminary data.</text>
</comment>
<comment type="subcellular location">
    <subcellularLocation>
        <location evidence="1 10">Golgi apparatus membrane</location>
        <topology evidence="1 10">Single-pass type II membrane protein</topology>
    </subcellularLocation>
</comment>
<keyword evidence="7 10" id="KW-1133">Transmembrane helix</keyword>